<evidence type="ECO:0000259" key="14">
    <source>
        <dbReference type="PROSITE" id="PS51873"/>
    </source>
</evidence>
<dbReference type="CDD" id="cd20356">
    <property type="entry name" value="Rcat_RBR_HHARI-like"/>
    <property type="match status" value="1"/>
</dbReference>
<dbReference type="AlphaFoldDB" id="A0A1I8HSN9"/>
<dbReference type="InterPro" id="IPR045840">
    <property type="entry name" value="Ariadne"/>
</dbReference>
<reference evidence="16 17" key="1">
    <citation type="submission" date="2016-11" db="UniProtKB">
        <authorList>
            <consortium name="WormBaseParasite"/>
        </authorList>
    </citation>
    <scope>IDENTIFICATION</scope>
</reference>
<dbReference type="FunFam" id="1.20.120.1750:FF:000002">
    <property type="entry name" value="RBR-type E3 ubiquitin transferase"/>
    <property type="match status" value="1"/>
</dbReference>
<keyword evidence="9" id="KW-0833">Ubl conjugation pathway</keyword>
<evidence type="ECO:0000256" key="2">
    <source>
        <dbReference type="ARBA" id="ARBA00004906"/>
    </source>
</evidence>
<dbReference type="InterPro" id="IPR048962">
    <property type="entry name" value="ARIH1-like_UBL"/>
</dbReference>
<evidence type="ECO:0000259" key="13">
    <source>
        <dbReference type="PROSITE" id="PS50089"/>
    </source>
</evidence>
<evidence type="ECO:0000256" key="7">
    <source>
        <dbReference type="ARBA" id="ARBA00022737"/>
    </source>
</evidence>
<sequence>MLSSMARPGGSGRRRRNSQGEPSAGDQQQPQQQRTVLSAKQSRLSPVVQASNCNSKAMVLQKTPVQQQQHPAAQLHHLGHQIRTDTGRNDYYTVLTPEDLWDSMQRVIDSAAEVLHLPRQYIRLLLRAFRWDKDRLLDSYYEADPDEFLAKYHIPQQQQQQQQEKQPHSSAEMCEICLAESPSLSGAGCGHRFCSDCWTAYLEEKMASNGQFDAFQCPAHRCPAQADDFLVDQHLINGRLRSQYRRSILQTYVSNTRRLAPCPGLDCDMAVSLTDDTGGLVCRVTCRCGKSFCFACGNDWHEPIGCEMLRRWLQKNEGESMNTQWFLVHTKPCPKCHATIEKDGGCNHMVCRNVSCRYEFCWVCMGEWQPHGNQWYNCNRFDKDRADKLKQAQAVSRDYLVRYLHYYDLYMNHRRSMELESRLIGIISAKMTEIQQAGLSWVECRFLRDAVDALCKCRRVLMYTYVFAYYLKPSNQQRIFEDNQRNLQLTTEALSEVLERELDLANLQRLKQNVQDRYRYCTSRAAALLQHVYEGYQGDWWTFDMNGGQPSPGNPSG</sequence>
<evidence type="ECO:0000256" key="5">
    <source>
        <dbReference type="ARBA" id="ARBA00022679"/>
    </source>
</evidence>
<comment type="similarity">
    <text evidence="3">Belongs to the RBR family. Ariadne subfamily.</text>
</comment>
<evidence type="ECO:0000256" key="12">
    <source>
        <dbReference type="SAM" id="MobiDB-lite"/>
    </source>
</evidence>
<keyword evidence="7" id="KW-0677">Repeat</keyword>
<evidence type="ECO:0000256" key="11">
    <source>
        <dbReference type="PROSITE-ProRule" id="PRU00175"/>
    </source>
</evidence>
<keyword evidence="8 11" id="KW-0863">Zinc-finger</keyword>
<evidence type="ECO:0000256" key="1">
    <source>
        <dbReference type="ARBA" id="ARBA00001798"/>
    </source>
</evidence>
<dbReference type="InterPro" id="IPR031127">
    <property type="entry name" value="E3_UB_ligase_RBR"/>
</dbReference>
<evidence type="ECO:0000313" key="15">
    <source>
        <dbReference type="Proteomes" id="UP000095280"/>
    </source>
</evidence>
<comment type="pathway">
    <text evidence="2">Protein modification; protein ubiquitination.</text>
</comment>
<dbReference type="Pfam" id="PF19422">
    <property type="entry name" value="Ariadne"/>
    <property type="match status" value="1"/>
</dbReference>
<evidence type="ECO:0000256" key="8">
    <source>
        <dbReference type="ARBA" id="ARBA00022771"/>
    </source>
</evidence>
<dbReference type="STRING" id="282301.A0A1I8HSN9"/>
<dbReference type="Pfam" id="PF01485">
    <property type="entry name" value="IBR"/>
    <property type="match status" value="1"/>
</dbReference>
<accession>A0A1I8HSN9</accession>
<feature type="compositionally biased region" description="Polar residues" evidence="12">
    <location>
        <begin position="34"/>
        <end position="43"/>
    </location>
</feature>
<name>A0A1I8HSN9_9PLAT</name>
<keyword evidence="10" id="KW-0862">Zinc</keyword>
<proteinExistence type="inferred from homology"/>
<feature type="domain" description="RING-type" evidence="13">
    <location>
        <begin position="174"/>
        <end position="221"/>
    </location>
</feature>
<dbReference type="Proteomes" id="UP000095280">
    <property type="component" value="Unplaced"/>
</dbReference>
<dbReference type="PROSITE" id="PS51873">
    <property type="entry name" value="TRIAD"/>
    <property type="match status" value="1"/>
</dbReference>
<dbReference type="GO" id="GO:0061630">
    <property type="term" value="F:ubiquitin protein ligase activity"/>
    <property type="evidence" value="ECO:0007669"/>
    <property type="project" value="UniProtKB-EC"/>
</dbReference>
<dbReference type="EC" id="2.3.2.31" evidence="4"/>
<evidence type="ECO:0000256" key="4">
    <source>
        <dbReference type="ARBA" id="ARBA00012251"/>
    </source>
</evidence>
<dbReference type="PANTHER" id="PTHR11685">
    <property type="entry name" value="RBR FAMILY RING FINGER AND IBR DOMAIN-CONTAINING"/>
    <property type="match status" value="1"/>
</dbReference>
<evidence type="ECO:0000313" key="17">
    <source>
        <dbReference type="WBParaSite" id="maker-uti_cns_0013842-snap-gene-0.4-mRNA-1"/>
    </source>
</evidence>
<dbReference type="Gene3D" id="3.30.40.10">
    <property type="entry name" value="Zinc/RING finger domain, C3HC4 (zinc finger)"/>
    <property type="match status" value="1"/>
</dbReference>
<keyword evidence="5" id="KW-0808">Transferase</keyword>
<dbReference type="InterPro" id="IPR044066">
    <property type="entry name" value="TRIAD_supradom"/>
</dbReference>
<keyword evidence="6" id="KW-0479">Metal-binding</keyword>
<dbReference type="InterPro" id="IPR013083">
    <property type="entry name" value="Znf_RING/FYVE/PHD"/>
</dbReference>
<dbReference type="PROSITE" id="PS50089">
    <property type="entry name" value="ZF_RING_2"/>
    <property type="match status" value="1"/>
</dbReference>
<evidence type="ECO:0000256" key="6">
    <source>
        <dbReference type="ARBA" id="ARBA00022723"/>
    </source>
</evidence>
<dbReference type="WBParaSite" id="maker-uti_cns_0007750-snap-gene-0.3-mRNA-1">
    <property type="protein sequence ID" value="maker-uti_cns_0007750-snap-gene-0.3-mRNA-1"/>
    <property type="gene ID" value="maker-uti_cns_0007750-snap-gene-0.3"/>
</dbReference>
<feature type="domain" description="RING-type" evidence="14">
    <location>
        <begin position="170"/>
        <end position="382"/>
    </location>
</feature>
<dbReference type="Gene3D" id="1.20.120.1750">
    <property type="match status" value="1"/>
</dbReference>
<dbReference type="SUPFAM" id="SSF57850">
    <property type="entry name" value="RING/U-box"/>
    <property type="match status" value="3"/>
</dbReference>
<organism evidence="15 16">
    <name type="scientific">Macrostomum lignano</name>
    <dbReference type="NCBI Taxonomy" id="282301"/>
    <lineage>
        <taxon>Eukaryota</taxon>
        <taxon>Metazoa</taxon>
        <taxon>Spiralia</taxon>
        <taxon>Lophotrochozoa</taxon>
        <taxon>Platyhelminthes</taxon>
        <taxon>Rhabditophora</taxon>
        <taxon>Macrostomorpha</taxon>
        <taxon>Macrostomida</taxon>
        <taxon>Macrostomidae</taxon>
        <taxon>Macrostomum</taxon>
    </lineage>
</organism>
<dbReference type="GO" id="GO:0016567">
    <property type="term" value="P:protein ubiquitination"/>
    <property type="evidence" value="ECO:0007669"/>
    <property type="project" value="InterPro"/>
</dbReference>
<dbReference type="OrthoDB" id="10009520at2759"/>
<dbReference type="InterPro" id="IPR001841">
    <property type="entry name" value="Znf_RING"/>
</dbReference>
<dbReference type="Pfam" id="PF21235">
    <property type="entry name" value="UBA_ARI1"/>
    <property type="match status" value="1"/>
</dbReference>
<dbReference type="WBParaSite" id="maker-uti_cns_0013842-snap-gene-0.4-mRNA-1">
    <property type="protein sequence ID" value="maker-uti_cns_0013842-snap-gene-0.4-mRNA-1"/>
    <property type="gene ID" value="maker-uti_cns_0013842-snap-gene-0.4"/>
</dbReference>
<feature type="region of interest" description="Disordered" evidence="12">
    <location>
        <begin position="1"/>
        <end position="43"/>
    </location>
</feature>
<keyword evidence="15" id="KW-1185">Reference proteome</keyword>
<dbReference type="SMART" id="SM00647">
    <property type="entry name" value="IBR"/>
    <property type="match status" value="2"/>
</dbReference>
<dbReference type="InterPro" id="IPR054694">
    <property type="entry name" value="Parkin-like_IBR"/>
</dbReference>
<evidence type="ECO:0000256" key="10">
    <source>
        <dbReference type="ARBA" id="ARBA00022833"/>
    </source>
</evidence>
<dbReference type="Pfam" id="PF22605">
    <property type="entry name" value="IBR_2"/>
    <property type="match status" value="1"/>
</dbReference>
<comment type="catalytic activity">
    <reaction evidence="1">
        <text>[E2 ubiquitin-conjugating enzyme]-S-ubiquitinyl-L-cysteine + [acceptor protein]-L-lysine = [E2 ubiquitin-conjugating enzyme]-L-cysteine + [acceptor protein]-N(6)-ubiquitinyl-L-lysine.</text>
        <dbReference type="EC" id="2.3.2.31"/>
    </reaction>
</comment>
<protein>
    <recommendedName>
        <fullName evidence="4">RBR-type E3 ubiquitin transferase</fullName>
        <ecNumber evidence="4">2.3.2.31</ecNumber>
    </recommendedName>
</protein>
<evidence type="ECO:0000256" key="3">
    <source>
        <dbReference type="ARBA" id="ARBA00005884"/>
    </source>
</evidence>
<evidence type="ECO:0000256" key="9">
    <source>
        <dbReference type="ARBA" id="ARBA00022786"/>
    </source>
</evidence>
<evidence type="ECO:0000313" key="16">
    <source>
        <dbReference type="WBParaSite" id="maker-uti_cns_0007750-snap-gene-0.3-mRNA-1"/>
    </source>
</evidence>
<dbReference type="InterPro" id="IPR002867">
    <property type="entry name" value="IBR_dom"/>
</dbReference>
<dbReference type="GO" id="GO:0008270">
    <property type="term" value="F:zinc ion binding"/>
    <property type="evidence" value="ECO:0007669"/>
    <property type="project" value="UniProtKB-KW"/>
</dbReference>